<evidence type="ECO:0000313" key="3">
    <source>
        <dbReference type="Proteomes" id="UP000193920"/>
    </source>
</evidence>
<dbReference type="Proteomes" id="UP000193920">
    <property type="component" value="Unassembled WGS sequence"/>
</dbReference>
<keyword evidence="3" id="KW-1185">Reference proteome</keyword>
<feature type="region of interest" description="Disordered" evidence="1">
    <location>
        <begin position="92"/>
        <end position="123"/>
    </location>
</feature>
<accession>A0A1Y2BCW9</accession>
<proteinExistence type="predicted"/>
<organism evidence="2 3">
    <name type="scientific">Neocallimastix californiae</name>
    <dbReference type="NCBI Taxonomy" id="1754190"/>
    <lineage>
        <taxon>Eukaryota</taxon>
        <taxon>Fungi</taxon>
        <taxon>Fungi incertae sedis</taxon>
        <taxon>Chytridiomycota</taxon>
        <taxon>Chytridiomycota incertae sedis</taxon>
        <taxon>Neocallimastigomycetes</taxon>
        <taxon>Neocallimastigales</taxon>
        <taxon>Neocallimastigaceae</taxon>
        <taxon>Neocallimastix</taxon>
    </lineage>
</organism>
<dbReference type="EMBL" id="MCOG01000164">
    <property type="protein sequence ID" value="ORY32380.1"/>
    <property type="molecule type" value="Genomic_DNA"/>
</dbReference>
<comment type="caution">
    <text evidence="2">The sequence shown here is derived from an EMBL/GenBank/DDBJ whole genome shotgun (WGS) entry which is preliminary data.</text>
</comment>
<dbReference type="STRING" id="1754190.A0A1Y2BCW9"/>
<feature type="region of interest" description="Disordered" evidence="1">
    <location>
        <begin position="1"/>
        <end position="32"/>
    </location>
</feature>
<sequence>MFNKNKKDSELNVSDVSDNEDEDNDSTFKSIHSYDEITNNNDVTSIGGNDTKSVTSFDSYRSNSIISPNNSHSHRQNVIDVLEGIEERMRFSVHGGGTGSSNNGGNSTYQMRRPSSLELQSLP</sequence>
<reference evidence="2 3" key="1">
    <citation type="submission" date="2016-08" db="EMBL/GenBank/DDBJ databases">
        <title>A Parts List for Fungal Cellulosomes Revealed by Comparative Genomics.</title>
        <authorList>
            <consortium name="DOE Joint Genome Institute"/>
            <person name="Haitjema C.H."/>
            <person name="Gilmore S.P."/>
            <person name="Henske J.K."/>
            <person name="Solomon K.V."/>
            <person name="De Groot R."/>
            <person name="Kuo A."/>
            <person name="Mondo S.J."/>
            <person name="Salamov A.A."/>
            <person name="Labutti K."/>
            <person name="Zhao Z."/>
            <person name="Chiniquy J."/>
            <person name="Barry K."/>
            <person name="Brewer H.M."/>
            <person name="Purvine S.O."/>
            <person name="Wright A.T."/>
            <person name="Boxma B."/>
            <person name="Van Alen T."/>
            <person name="Hackstein J.H."/>
            <person name="Baker S.E."/>
            <person name="Grigoriev I.V."/>
            <person name="O'Malley M.A."/>
        </authorList>
    </citation>
    <scope>NUCLEOTIDE SEQUENCE [LARGE SCALE GENOMIC DNA]</scope>
    <source>
        <strain evidence="2 3">G1</strain>
    </source>
</reference>
<evidence type="ECO:0000256" key="1">
    <source>
        <dbReference type="SAM" id="MobiDB-lite"/>
    </source>
</evidence>
<name>A0A1Y2BCW9_9FUNG</name>
<gene>
    <name evidence="2" type="ORF">LY90DRAFT_512288</name>
</gene>
<dbReference type="AlphaFoldDB" id="A0A1Y2BCW9"/>
<feature type="compositionally biased region" description="Basic and acidic residues" evidence="1">
    <location>
        <begin position="1"/>
        <end position="10"/>
    </location>
</feature>
<evidence type="ECO:0000313" key="2">
    <source>
        <dbReference type="EMBL" id="ORY32380.1"/>
    </source>
</evidence>
<protein>
    <submittedName>
        <fullName evidence="2">Uncharacterized protein</fullName>
    </submittedName>
</protein>